<evidence type="ECO:0000256" key="11">
    <source>
        <dbReference type="SAM" id="SignalP"/>
    </source>
</evidence>
<protein>
    <submittedName>
        <fullName evidence="14">Variant surface glycoprotein (VSG), putative</fullName>
    </submittedName>
</protein>
<evidence type="ECO:0000256" key="1">
    <source>
        <dbReference type="ARBA" id="ARBA00002523"/>
    </source>
</evidence>
<evidence type="ECO:0000256" key="6">
    <source>
        <dbReference type="ARBA" id="ARBA00023136"/>
    </source>
</evidence>
<evidence type="ECO:0000256" key="10">
    <source>
        <dbReference type="SAM" id="MobiDB-lite"/>
    </source>
</evidence>
<feature type="signal peptide" evidence="11">
    <location>
        <begin position="1"/>
        <end position="18"/>
    </location>
</feature>
<dbReference type="GO" id="GO:0098552">
    <property type="term" value="C:side of membrane"/>
    <property type="evidence" value="ECO:0007669"/>
    <property type="project" value="UniProtKB-KW"/>
</dbReference>
<dbReference type="EMBL" id="CP000066">
    <property type="protein sequence ID" value="AAZ10083.1"/>
    <property type="molecule type" value="Genomic_DNA"/>
</dbReference>
<accession>Q57TS0</accession>
<reference evidence="15" key="4">
    <citation type="submission" date="2005-04" db="EMBL/GenBank/DDBJ databases">
        <title>Sequencing, closure, and annotation of Trypanosoma brucei chromosomes 2 through 8.</title>
        <authorList>
            <person name="Ghedin E."/>
            <person name="Blandin G."/>
            <person name="Bartholomeu D."/>
            <person name="Caler E."/>
            <person name="Haas B."/>
            <person name="Hannick L."/>
            <person name="Shallom J."/>
            <person name="Hou L."/>
            <person name="Djikeng A."/>
            <person name="Feldblyum T."/>
            <person name="Hostetler J."/>
            <person name="Johnson J."/>
            <person name="Jones K."/>
            <person name="Koo H.L."/>
            <person name="Larkin C."/>
            <person name="Pai G."/>
            <person name="Peterson J."/>
            <person name="Khalak H.G."/>
            <person name="Salzberg S."/>
            <person name="Simpson A.J."/>
            <person name="Tallon L."/>
            <person name="Van Aken S."/>
            <person name="Wanless D."/>
            <person name="White O."/>
            <person name="Wortman J."/>
            <person name="Fraser C.M."/>
            <person name="El-Sayed N.M.A."/>
        </authorList>
    </citation>
    <scope>NUCLEOTIDE SEQUENCE</scope>
    <source>
        <strain evidence="15">927/4 GUTat10.1</strain>
    </source>
</reference>
<evidence type="ECO:0000313" key="14">
    <source>
        <dbReference type="EMBL" id="AAX81074.1"/>
    </source>
</evidence>
<reference evidence="15" key="1">
    <citation type="journal article" date="2005" name="Science">
        <title>Comparative genomics of trypanosomatid parasitic protozoa.</title>
        <authorList>
            <person name="El-Sayed N.M."/>
            <person name="Myler P.J."/>
            <person name="Blandin G."/>
            <person name="Berriman M."/>
            <person name="Crabtree J."/>
            <person name="Aggarwal G."/>
            <person name="Caler E."/>
            <person name="Renauld H."/>
            <person name="Worthey E.A."/>
            <person name="Hertz-Fowler C."/>
            <person name="Ghedin E."/>
            <person name="Peacock C."/>
            <person name="Bartholomeu D.C."/>
            <person name="Haas B.J."/>
            <person name="Tran A.N."/>
            <person name="Wortman J.R."/>
            <person name="Alsmark U.C."/>
            <person name="Angiuoli S."/>
            <person name="Anupama A."/>
            <person name="Badger J."/>
            <person name="Bringaud F."/>
            <person name="Cadag E."/>
            <person name="Carlton J.M."/>
            <person name="Cerqueira G.C."/>
            <person name="Creasy T."/>
            <person name="Delcher A.L."/>
            <person name="Djikeng A."/>
            <person name="Embley T.M."/>
            <person name="Hauser C."/>
            <person name="Ivens A.C."/>
            <person name="Kummerfeld S.K."/>
            <person name="Pereira-Leal J.B."/>
            <person name="Nilsson D."/>
            <person name="Peterson J."/>
            <person name="Salzberg S.L."/>
            <person name="Shallom J."/>
            <person name="Silva J.C."/>
            <person name="Sundaram J."/>
            <person name="Westenberger S."/>
            <person name="White O."/>
            <person name="Melville S.E."/>
            <person name="Donelson J.E."/>
            <person name="Andersson B."/>
            <person name="Stuart K.D."/>
            <person name="Hall N."/>
        </authorList>
    </citation>
    <scope>NUCLEOTIDE SEQUENCE</scope>
    <source>
        <strain evidence="15">927/4 GUTat10.1</strain>
    </source>
</reference>
<organism evidence="14 16">
    <name type="scientific">Trypanosoma brucei brucei (strain 927/4 GUTat10.1)</name>
    <dbReference type="NCBI Taxonomy" id="185431"/>
    <lineage>
        <taxon>Eukaryota</taxon>
        <taxon>Discoba</taxon>
        <taxon>Euglenozoa</taxon>
        <taxon>Kinetoplastea</taxon>
        <taxon>Metakinetoplastina</taxon>
        <taxon>Trypanosomatida</taxon>
        <taxon>Trypanosomatidae</taxon>
        <taxon>Trypanosoma</taxon>
    </lineage>
</organism>
<dbReference type="GO" id="GO:0005886">
    <property type="term" value="C:plasma membrane"/>
    <property type="evidence" value="ECO:0007669"/>
    <property type="project" value="UniProtKB-SubCell"/>
</dbReference>
<sequence>MQATSLVLVVACAAICAANRASAAAANEGDNAAAYATLCSAVAVLSTPYAAPSTPEINDALLAEAQALNFSLHHPEAADELAQEGKDSMDKLKKGGKAQKLATEQSFADYKNKAATAKAMAKERPYARVKKTLNNGFLTTQIKKVIDDIQATVDITQKIKVQEHTNTANSKMNKAVYGTDEPNDSVRVVDAAGATTRDAVCGKPGNANAQRRAGKSLKQDIMCICALLTSGQGQTACANLSPALDKDPTGGTDLEDDWKKLHQTCLARYHKNAPTADRIRAVAANVQHTIAQSTANGNKITHILGKTNRDPATNGCNGDVGDNSGCCVYYGRGAGATLTYKIEWAEAMEEAAQAIKAAEQAAAQKTELLAKLTLLNTTLANLAKAAMEAQAAASPTTERAPQQADTKTAEDQEKVCNAAGNDENKCKDLESQGCKYDENKPADQKCTLKKEVKEKLEKEGKKDGATATTVKCSEYGSQDKCEEVNKEKDKPVCGWRSGKDNEDDKDAKKCRNGSFLASKQFALIAVVFDCLVAF</sequence>
<name>Q57TS0_TRYB2</name>
<accession>D6XCV6</accession>
<feature type="chain" id="PRO_5010139526" evidence="11">
    <location>
        <begin position="19"/>
        <end position="534"/>
    </location>
</feature>
<evidence type="ECO:0000256" key="5">
    <source>
        <dbReference type="ARBA" id="ARBA00022729"/>
    </source>
</evidence>
<evidence type="ECO:0000259" key="12">
    <source>
        <dbReference type="Pfam" id="PF10659"/>
    </source>
</evidence>
<keyword evidence="5 11" id="KW-0732">Signal</keyword>
<dbReference type="OMA" id="WHNETEE"/>
<evidence type="ECO:0000313" key="16">
    <source>
        <dbReference type="Proteomes" id="UP000008524"/>
    </source>
</evidence>
<dbReference type="InParanoid" id="Q57TS0"/>
<keyword evidence="8" id="KW-0449">Lipoprotein</keyword>
<evidence type="ECO:0000256" key="4">
    <source>
        <dbReference type="ARBA" id="ARBA00022622"/>
    </source>
</evidence>
<dbReference type="SUPFAM" id="SSF118251">
    <property type="entry name" value="Variant surface glycoprotein MITAT 1.2, VSG 221, C-terminal domain"/>
    <property type="match status" value="1"/>
</dbReference>
<dbReference type="EMBL" id="AC159704">
    <property type="protein sequence ID" value="AAX81074.1"/>
    <property type="molecule type" value="Genomic_DNA"/>
</dbReference>
<comment type="subcellular location">
    <subcellularLocation>
        <location evidence="2">Cell membrane</location>
        <topology evidence="2">Lipid-anchor</topology>
        <topology evidence="2">GPI-anchor</topology>
    </subcellularLocation>
</comment>
<feature type="compositionally biased region" description="Polar residues" evidence="10">
    <location>
        <begin position="394"/>
        <end position="406"/>
    </location>
</feature>
<dbReference type="Pfam" id="PF13206">
    <property type="entry name" value="VSG_B"/>
    <property type="match status" value="1"/>
</dbReference>
<keyword evidence="4" id="KW-0336">GPI-anchor</keyword>
<evidence type="ECO:0000259" key="13">
    <source>
        <dbReference type="Pfam" id="PF13206"/>
    </source>
</evidence>
<dbReference type="Proteomes" id="UP000008524">
    <property type="component" value="Chromosome 3"/>
</dbReference>
<gene>
    <name evidence="15" type="primary">Tb03.6N20.50</name>
    <name evidence="14" type="ORF">Tb927.3.150</name>
</gene>
<feature type="coiled-coil region" evidence="9">
    <location>
        <begin position="341"/>
        <end position="375"/>
    </location>
</feature>
<dbReference type="AlphaFoldDB" id="Q57TS0"/>
<keyword evidence="16" id="KW-1185">Reference proteome</keyword>
<evidence type="ECO:0000256" key="7">
    <source>
        <dbReference type="ARBA" id="ARBA00023180"/>
    </source>
</evidence>
<dbReference type="InterPro" id="IPR019609">
    <property type="entry name" value="Variant_surf_glycoprt_trypan_C"/>
</dbReference>
<keyword evidence="7" id="KW-0325">Glycoprotein</keyword>
<comment type="function">
    <text evidence="1">VSG forms a coat on the surface of the parasite. The trypanosome evades the immune response of the host by expressing a series of antigenically distinct VSGs from an estimated 1000 VSG genes.</text>
</comment>
<keyword evidence="6" id="KW-0472">Membrane</keyword>
<proteinExistence type="predicted"/>
<feature type="domain" description="Trypanosome variant surface glycoprotein C-terminal" evidence="12">
    <location>
        <begin position="416"/>
        <end position="531"/>
    </location>
</feature>
<dbReference type="VEuPathDB" id="TriTrypDB:Tb927.3.150"/>
<reference evidence="15 16" key="2">
    <citation type="journal article" date="2005" name="Science">
        <title>The genome of the African trypanosome Trypanosoma brucei.</title>
        <authorList>
            <person name="Berriman M."/>
            <person name="Ghedin E."/>
            <person name="Hertz-Fowler C."/>
            <person name="Blandin G."/>
            <person name="Renauld H."/>
            <person name="Bartholomeu D.C."/>
            <person name="Lennard N.J."/>
            <person name="Caler E."/>
            <person name="Hamlin N.E."/>
            <person name="Haas B."/>
            <person name="Bohme U."/>
            <person name="Hannick L."/>
            <person name="Aslett M.A."/>
            <person name="Shallom J."/>
            <person name="Marcello L."/>
            <person name="Hou L."/>
            <person name="Wickstead B."/>
            <person name="Alsmark U.C."/>
            <person name="Arrowsmith C."/>
            <person name="Atkin R.J."/>
            <person name="Barron A.J."/>
            <person name="Bringaud F."/>
            <person name="Brooks K."/>
            <person name="Carrington M."/>
            <person name="Cherevach I."/>
            <person name="Chillingworth T.J."/>
            <person name="Churcher C."/>
            <person name="Clark L.N."/>
            <person name="Corton C.H."/>
            <person name="Cronin A."/>
            <person name="Davies R.M."/>
            <person name="Doggett J."/>
            <person name="Djikeng A."/>
            <person name="Feldblyum T."/>
            <person name="Field M.C."/>
            <person name="Fraser A."/>
            <person name="Goodhead I."/>
            <person name="Hance Z."/>
            <person name="Harper D."/>
            <person name="Harris B.R."/>
            <person name="Hauser H."/>
            <person name="Hostetler J."/>
            <person name="Ivens A."/>
            <person name="Jagels K."/>
            <person name="Johnson D."/>
            <person name="Johnson J."/>
            <person name="Jones K."/>
            <person name="Kerhornou A.X."/>
            <person name="Koo H."/>
            <person name="Larke N."/>
            <person name="Landfear S."/>
            <person name="Larkin C."/>
            <person name="Leech V."/>
            <person name="Line A."/>
            <person name="Lord A."/>
            <person name="Macleod A."/>
            <person name="Mooney P.J."/>
            <person name="Moule S."/>
            <person name="Martin D.M."/>
            <person name="Morgan G.W."/>
            <person name="Mungall K."/>
            <person name="Norbertczak H."/>
            <person name="Ormond D."/>
            <person name="Pai G."/>
            <person name="Peacock C.S."/>
            <person name="Peterson J."/>
            <person name="Quail M.A."/>
            <person name="Rabbinowitsch E."/>
            <person name="Rajandream M.A."/>
            <person name="Reitter C."/>
            <person name="Salzberg S.L."/>
            <person name="Sanders M."/>
            <person name="Schobel S."/>
            <person name="Sharp S."/>
            <person name="Simmonds M."/>
            <person name="Simpson A.J."/>
            <person name="Tallon L."/>
            <person name="Turner C.M."/>
            <person name="Tait A."/>
            <person name="Tivey A.R."/>
            <person name="Van Aken S."/>
            <person name="Walker D."/>
            <person name="Wanless D."/>
            <person name="Wang S."/>
            <person name="White B."/>
            <person name="White O."/>
            <person name="Whitehead S."/>
            <person name="Woodward J."/>
            <person name="Wortman J."/>
            <person name="Adams M.D."/>
            <person name="Embley T.M."/>
            <person name="Gull K."/>
            <person name="Ullu E."/>
            <person name="Barry J.D."/>
            <person name="Fairlamb A.H."/>
            <person name="Opperdoes F."/>
            <person name="Barrell B.G."/>
            <person name="Donelson J.E."/>
            <person name="Hall N."/>
            <person name="Fraser C.M."/>
            <person name="Melville S.E."/>
            <person name="El-Sayed N.M."/>
        </authorList>
    </citation>
    <scope>NUCLEOTIDE SEQUENCE [LARGE SCALE GENOMIC DNA]</scope>
    <source>
        <strain evidence="15 16">927/4 GUTat10.1</strain>
    </source>
</reference>
<evidence type="ECO:0000256" key="8">
    <source>
        <dbReference type="ARBA" id="ARBA00023288"/>
    </source>
</evidence>
<evidence type="ECO:0000256" key="2">
    <source>
        <dbReference type="ARBA" id="ARBA00004609"/>
    </source>
</evidence>
<dbReference type="InterPro" id="IPR027446">
    <property type="entry name" value="VSG_C_dom_sf"/>
</dbReference>
<feature type="region of interest" description="Disordered" evidence="10">
    <location>
        <begin position="486"/>
        <end position="507"/>
    </location>
</feature>
<dbReference type="PaxDb" id="5691-AAZ10083"/>
<dbReference type="KEGG" id="tbr:Tb927.3.150"/>
<evidence type="ECO:0000313" key="15">
    <source>
        <dbReference type="EMBL" id="AAZ10083.1"/>
    </source>
</evidence>
<dbReference type="InterPro" id="IPR025932">
    <property type="entry name" value="Trypano_VSG_B_N_dom"/>
</dbReference>
<feature type="domain" description="Trypanosome variant surface glycoprotein B-type N-terminal" evidence="13">
    <location>
        <begin position="14"/>
        <end position="373"/>
    </location>
</feature>
<evidence type="ECO:0000256" key="9">
    <source>
        <dbReference type="SAM" id="Coils"/>
    </source>
</evidence>
<dbReference type="Pfam" id="PF10659">
    <property type="entry name" value="Trypan_glycop_C"/>
    <property type="match status" value="1"/>
</dbReference>
<dbReference type="GO" id="GO:0020033">
    <property type="term" value="P:antigenic variation"/>
    <property type="evidence" value="ECO:0000304"/>
    <property type="project" value="GeneDB"/>
</dbReference>
<feature type="region of interest" description="Disordered" evidence="10">
    <location>
        <begin position="390"/>
        <end position="411"/>
    </location>
</feature>
<keyword evidence="9" id="KW-0175">Coiled coil</keyword>
<keyword evidence="3" id="KW-1003">Cell membrane</keyword>
<dbReference type="Gene3D" id="4.10.110.20">
    <property type="entry name" value="Variant surface glycoprotein MITAT 1.2, VSG 221, C-terminal domain"/>
    <property type="match status" value="1"/>
</dbReference>
<dbReference type="GeneID" id="3655951"/>
<dbReference type="RefSeq" id="XP_843642.1">
    <property type="nucleotide sequence ID" value="XM_838549.1"/>
</dbReference>
<reference evidence="14" key="3">
    <citation type="submission" date="2005-04" db="EMBL/GenBank/DDBJ databases">
        <title>.</title>
        <authorList>
            <person name="Ghedin E."/>
            <person name="Blandin G."/>
            <person name="Bartholomeu D."/>
            <person name="Caler E."/>
            <person name="Haas B."/>
            <person name="Hannick L."/>
            <person name="Shallom J."/>
            <person name="Hou L."/>
            <person name="Djikeng A."/>
            <person name="Feldblyum T."/>
            <person name="Hostetler J."/>
            <person name="Johnson J."/>
            <person name="Jones K."/>
            <person name="Koo H.L."/>
            <person name="Larkin C."/>
            <person name="Pai G."/>
            <person name="Peterson J."/>
            <person name="Khalak H.G."/>
            <person name="Salzberg S."/>
            <person name="Simpson A.J."/>
            <person name="Tallon L."/>
            <person name="Van Aken S."/>
            <person name="Wanless D."/>
            <person name="White O."/>
            <person name="Wortman J."/>
            <person name="Fraser C.M."/>
            <person name="El-Sayed N.M.A."/>
        </authorList>
    </citation>
    <scope>NUCLEOTIDE SEQUENCE</scope>
    <source>
        <strain evidence="14">GUTat10.1</strain>
    </source>
</reference>
<evidence type="ECO:0000256" key="3">
    <source>
        <dbReference type="ARBA" id="ARBA00022475"/>
    </source>
</evidence>